<keyword evidence="4" id="KW-1185">Reference proteome</keyword>
<dbReference type="CDD" id="cd08266">
    <property type="entry name" value="Zn_ADH_like1"/>
    <property type="match status" value="1"/>
</dbReference>
<dbReference type="PANTHER" id="PTHR44154">
    <property type="entry name" value="QUINONE OXIDOREDUCTASE"/>
    <property type="match status" value="1"/>
</dbReference>
<dbReference type="Gene3D" id="3.90.180.10">
    <property type="entry name" value="Medium-chain alcohol dehydrogenases, catalytic domain"/>
    <property type="match status" value="1"/>
</dbReference>
<evidence type="ECO:0000313" key="3">
    <source>
        <dbReference type="EMBL" id="AFZ66364.1"/>
    </source>
</evidence>
<dbReference type="PANTHER" id="PTHR44154:SF1">
    <property type="entry name" value="QUINONE OXIDOREDUCTASE"/>
    <property type="match status" value="1"/>
</dbReference>
<protein>
    <submittedName>
        <fullName evidence="3">Zn-dependent oxidoreductase, NADPH:quinone reductase</fullName>
    </submittedName>
</protein>
<dbReference type="Pfam" id="PF00107">
    <property type="entry name" value="ADH_zinc_N"/>
    <property type="match status" value="1"/>
</dbReference>
<keyword evidence="1" id="KW-0521">NADP</keyword>
<dbReference type="SUPFAM" id="SSF51735">
    <property type="entry name" value="NAD(P)-binding Rossmann-fold domains"/>
    <property type="match status" value="1"/>
</dbReference>
<sequence>MPNATMRAVVMTGRGEPHVLQLQDLPIPQPQAGEVRVRVRAVALNHLDTWVRRGLASPRLPLPHVLGSDAAGEIDAVGPGVHDLDLGARVMVNPGISCGHCEQCLSGQDNLCRAYQILGEHRTGAYAPFVVVPRANIVPMPAALTFVEAATVPLASLTAWQMVFDKADLRPWQTVLVMAAGSGVSSWAIQFAKLAGARVIATAGDDSKLSLARTLGADEVINYRQEDYGARIKALTGGVGVDAALDHTGADNWQTSLRALKWGGTLVTCGATSGYEAVTPLGAVFYKQLRILGSTMGPKGHLFRIAHLLEQERLRPVVADVMPLEQAAQAHERMASRDFFGKIVLEVGEKA</sequence>
<dbReference type="Gene3D" id="3.40.50.720">
    <property type="entry name" value="NAD(P)-binding Rossmann-like Domain"/>
    <property type="match status" value="1"/>
</dbReference>
<name>K9ZYT4_DEIPD</name>
<dbReference type="SMART" id="SM00829">
    <property type="entry name" value="PKS_ER"/>
    <property type="match status" value="1"/>
</dbReference>
<dbReference type="InterPro" id="IPR013154">
    <property type="entry name" value="ADH-like_N"/>
</dbReference>
<dbReference type="InterPro" id="IPR020843">
    <property type="entry name" value="ER"/>
</dbReference>
<dbReference type="PATRIC" id="fig|937777.3.peg.796"/>
<dbReference type="STRING" id="937777.Deipe_0789"/>
<dbReference type="InterPro" id="IPR011032">
    <property type="entry name" value="GroES-like_sf"/>
</dbReference>
<dbReference type="SUPFAM" id="SSF50129">
    <property type="entry name" value="GroES-like"/>
    <property type="match status" value="1"/>
</dbReference>
<dbReference type="eggNOG" id="COG0604">
    <property type="taxonomic scope" value="Bacteria"/>
</dbReference>
<feature type="domain" description="Enoyl reductase (ER)" evidence="2">
    <location>
        <begin position="15"/>
        <end position="345"/>
    </location>
</feature>
<gene>
    <name evidence="3" type="ordered locus">Deipe_0789</name>
</gene>
<evidence type="ECO:0000259" key="2">
    <source>
        <dbReference type="SMART" id="SM00829"/>
    </source>
</evidence>
<dbReference type="Pfam" id="PF08240">
    <property type="entry name" value="ADH_N"/>
    <property type="match status" value="1"/>
</dbReference>
<dbReference type="KEGG" id="dpd:Deipe_0789"/>
<accession>K9ZYT4</accession>
<dbReference type="AlphaFoldDB" id="K9ZYT4"/>
<dbReference type="EMBL" id="CP003382">
    <property type="protein sequence ID" value="AFZ66364.1"/>
    <property type="molecule type" value="Genomic_DNA"/>
</dbReference>
<dbReference type="Proteomes" id="UP000010467">
    <property type="component" value="Chromosome"/>
</dbReference>
<organism evidence="3 4">
    <name type="scientific">Deinococcus peraridilitoris (strain DSM 19664 / LMG 22246 / CIP 109416 / KR-200)</name>
    <dbReference type="NCBI Taxonomy" id="937777"/>
    <lineage>
        <taxon>Bacteria</taxon>
        <taxon>Thermotogati</taxon>
        <taxon>Deinococcota</taxon>
        <taxon>Deinococci</taxon>
        <taxon>Deinococcales</taxon>
        <taxon>Deinococcaceae</taxon>
        <taxon>Deinococcus</taxon>
    </lineage>
</organism>
<dbReference type="InterPro" id="IPR013149">
    <property type="entry name" value="ADH-like_C"/>
</dbReference>
<reference evidence="4" key="1">
    <citation type="submission" date="2012-03" db="EMBL/GenBank/DDBJ databases">
        <title>Complete sequence of chromosome of Deinococcus peraridilitoris DSM 19664.</title>
        <authorList>
            <person name="Lucas S."/>
            <person name="Copeland A."/>
            <person name="Lapidus A."/>
            <person name="Glavina del Rio T."/>
            <person name="Dalin E."/>
            <person name="Tice H."/>
            <person name="Bruce D."/>
            <person name="Goodwin L."/>
            <person name="Pitluck S."/>
            <person name="Peters L."/>
            <person name="Mikhailova N."/>
            <person name="Lu M."/>
            <person name="Kyrpides N."/>
            <person name="Mavromatis K."/>
            <person name="Ivanova N."/>
            <person name="Brettin T."/>
            <person name="Detter J.C."/>
            <person name="Han C."/>
            <person name="Larimer F."/>
            <person name="Land M."/>
            <person name="Hauser L."/>
            <person name="Markowitz V."/>
            <person name="Cheng J.-F."/>
            <person name="Hugenholtz P."/>
            <person name="Woyke T."/>
            <person name="Wu D."/>
            <person name="Pukall R."/>
            <person name="Steenblock K."/>
            <person name="Brambilla E."/>
            <person name="Klenk H.-P."/>
            <person name="Eisen J.A."/>
        </authorList>
    </citation>
    <scope>NUCLEOTIDE SEQUENCE [LARGE SCALE GENOMIC DNA]</scope>
    <source>
        <strain evidence="4">DSM 19664 / LMG 22246 / CIP 109416 / KR-200</strain>
    </source>
</reference>
<dbReference type="InterPro" id="IPR051603">
    <property type="entry name" value="Zinc-ADH_QOR/CCCR"/>
</dbReference>
<proteinExistence type="predicted"/>
<evidence type="ECO:0000256" key="1">
    <source>
        <dbReference type="ARBA" id="ARBA00022857"/>
    </source>
</evidence>
<dbReference type="InterPro" id="IPR036291">
    <property type="entry name" value="NAD(P)-bd_dom_sf"/>
</dbReference>
<evidence type="ECO:0000313" key="4">
    <source>
        <dbReference type="Proteomes" id="UP000010467"/>
    </source>
</evidence>
<dbReference type="RefSeq" id="WP_015234674.1">
    <property type="nucleotide sequence ID" value="NC_019793.1"/>
</dbReference>
<dbReference type="GO" id="GO:0016491">
    <property type="term" value="F:oxidoreductase activity"/>
    <property type="evidence" value="ECO:0007669"/>
    <property type="project" value="InterPro"/>
</dbReference>
<dbReference type="HOGENOM" id="CLU_026673_3_4_0"/>